<feature type="transmembrane region" description="Helical" evidence="2">
    <location>
        <begin position="27"/>
        <end position="49"/>
    </location>
</feature>
<protein>
    <submittedName>
        <fullName evidence="3">Uncharacterized protein</fullName>
    </submittedName>
</protein>
<sequence>MFLSSAVPALSAVVVAAEKEEFDPNTVTPGVMGFVVTFLVAVAVLLLILDMTRRIRRTNYRAQVQEQLDAEERAEAEGAAESSDAGEPAAAGADASDAPAEPGAAKRD</sequence>
<evidence type="ECO:0000256" key="2">
    <source>
        <dbReference type="SAM" id="Phobius"/>
    </source>
</evidence>
<keyword evidence="2" id="KW-0472">Membrane</keyword>
<dbReference type="EMBL" id="BMRJ01000001">
    <property type="protein sequence ID" value="GGR21461.1"/>
    <property type="molecule type" value="Genomic_DNA"/>
</dbReference>
<feature type="region of interest" description="Disordered" evidence="1">
    <location>
        <begin position="67"/>
        <end position="108"/>
    </location>
</feature>
<reference evidence="3" key="2">
    <citation type="submission" date="2020-09" db="EMBL/GenBank/DDBJ databases">
        <authorList>
            <person name="Sun Q."/>
            <person name="Ohkuma M."/>
        </authorList>
    </citation>
    <scope>NUCLEOTIDE SEQUENCE</scope>
    <source>
        <strain evidence="3">JCM 3346</strain>
    </source>
</reference>
<accession>A0A918CHA2</accession>
<evidence type="ECO:0000313" key="4">
    <source>
        <dbReference type="Proteomes" id="UP000610303"/>
    </source>
</evidence>
<keyword evidence="2" id="KW-0812">Transmembrane</keyword>
<evidence type="ECO:0000256" key="1">
    <source>
        <dbReference type="SAM" id="MobiDB-lite"/>
    </source>
</evidence>
<keyword evidence="2" id="KW-1133">Transmembrane helix</keyword>
<dbReference type="AlphaFoldDB" id="A0A918CHA2"/>
<evidence type="ECO:0000313" key="3">
    <source>
        <dbReference type="EMBL" id="GGR21461.1"/>
    </source>
</evidence>
<organism evidence="3 4">
    <name type="scientific">Agromyces mediolanus</name>
    <name type="common">Corynebacterium mediolanum</name>
    <dbReference type="NCBI Taxonomy" id="41986"/>
    <lineage>
        <taxon>Bacteria</taxon>
        <taxon>Bacillati</taxon>
        <taxon>Actinomycetota</taxon>
        <taxon>Actinomycetes</taxon>
        <taxon>Micrococcales</taxon>
        <taxon>Microbacteriaceae</taxon>
        <taxon>Agromyces</taxon>
    </lineage>
</organism>
<dbReference type="RefSeq" id="WP_189084499.1">
    <property type="nucleotide sequence ID" value="NZ_BMRJ01000001.1"/>
</dbReference>
<proteinExistence type="predicted"/>
<comment type="caution">
    <text evidence="3">The sequence shown here is derived from an EMBL/GenBank/DDBJ whole genome shotgun (WGS) entry which is preliminary data.</text>
</comment>
<feature type="compositionally biased region" description="Low complexity" evidence="1">
    <location>
        <begin position="77"/>
        <end position="108"/>
    </location>
</feature>
<keyword evidence="4" id="KW-1185">Reference proteome</keyword>
<name>A0A918CHA2_AGRME</name>
<reference evidence="3" key="1">
    <citation type="journal article" date="2014" name="Int. J. Syst. Evol. Microbiol.">
        <title>Complete genome sequence of Corynebacterium casei LMG S-19264T (=DSM 44701T), isolated from a smear-ripened cheese.</title>
        <authorList>
            <consortium name="US DOE Joint Genome Institute (JGI-PGF)"/>
            <person name="Walter F."/>
            <person name="Albersmeier A."/>
            <person name="Kalinowski J."/>
            <person name="Ruckert C."/>
        </authorList>
    </citation>
    <scope>NUCLEOTIDE SEQUENCE</scope>
    <source>
        <strain evidence="3">JCM 3346</strain>
    </source>
</reference>
<gene>
    <name evidence="3" type="ORF">GCM10010196_13670</name>
</gene>
<dbReference type="Proteomes" id="UP000610303">
    <property type="component" value="Unassembled WGS sequence"/>
</dbReference>